<feature type="non-terminal residue" evidence="2">
    <location>
        <position position="54"/>
    </location>
</feature>
<name>A0A3P7J361_STRVU</name>
<sequence>MYEGRGGGRRRAPAGRPAGRLASLIVPFDERKRRKATRPESASNADSRWQPSGA</sequence>
<evidence type="ECO:0000313" key="2">
    <source>
        <dbReference type="EMBL" id="VDM79621.1"/>
    </source>
</evidence>
<feature type="region of interest" description="Disordered" evidence="1">
    <location>
        <begin position="1"/>
        <end position="54"/>
    </location>
</feature>
<protein>
    <submittedName>
        <fullName evidence="2">Uncharacterized protein</fullName>
    </submittedName>
</protein>
<accession>A0A3P7J361</accession>
<evidence type="ECO:0000256" key="1">
    <source>
        <dbReference type="SAM" id="MobiDB-lite"/>
    </source>
</evidence>
<dbReference type="AlphaFoldDB" id="A0A3P7J361"/>
<keyword evidence="3" id="KW-1185">Reference proteome</keyword>
<organism evidence="2 3">
    <name type="scientific">Strongylus vulgaris</name>
    <name type="common">Blood worm</name>
    <dbReference type="NCBI Taxonomy" id="40348"/>
    <lineage>
        <taxon>Eukaryota</taxon>
        <taxon>Metazoa</taxon>
        <taxon>Ecdysozoa</taxon>
        <taxon>Nematoda</taxon>
        <taxon>Chromadorea</taxon>
        <taxon>Rhabditida</taxon>
        <taxon>Rhabditina</taxon>
        <taxon>Rhabditomorpha</taxon>
        <taxon>Strongyloidea</taxon>
        <taxon>Strongylidae</taxon>
        <taxon>Strongylus</taxon>
    </lineage>
</organism>
<reference evidence="2 3" key="1">
    <citation type="submission" date="2018-11" db="EMBL/GenBank/DDBJ databases">
        <authorList>
            <consortium name="Pathogen Informatics"/>
        </authorList>
    </citation>
    <scope>NUCLEOTIDE SEQUENCE [LARGE SCALE GENOMIC DNA]</scope>
</reference>
<evidence type="ECO:0000313" key="3">
    <source>
        <dbReference type="Proteomes" id="UP000270094"/>
    </source>
</evidence>
<dbReference type="EMBL" id="UYYB01105790">
    <property type="protein sequence ID" value="VDM79621.1"/>
    <property type="molecule type" value="Genomic_DNA"/>
</dbReference>
<proteinExistence type="predicted"/>
<dbReference type="Proteomes" id="UP000270094">
    <property type="component" value="Unassembled WGS sequence"/>
</dbReference>
<gene>
    <name evidence="2" type="ORF">SVUK_LOCUS14619</name>
</gene>
<feature type="compositionally biased region" description="Polar residues" evidence="1">
    <location>
        <begin position="40"/>
        <end position="54"/>
    </location>
</feature>